<dbReference type="Proteomes" id="UP000664096">
    <property type="component" value="Unassembled WGS sequence"/>
</dbReference>
<feature type="region of interest" description="Disordered" evidence="1">
    <location>
        <begin position="15"/>
        <end position="42"/>
    </location>
</feature>
<comment type="caution">
    <text evidence="2">The sequence shown here is derived from an EMBL/GenBank/DDBJ whole genome shotgun (WGS) entry which is preliminary data.</text>
</comment>
<dbReference type="EMBL" id="JAEKJZ010000002">
    <property type="protein sequence ID" value="MBN9671686.1"/>
    <property type="molecule type" value="Genomic_DNA"/>
</dbReference>
<protein>
    <submittedName>
        <fullName evidence="2">Uncharacterized protein</fullName>
    </submittedName>
</protein>
<dbReference type="AlphaFoldDB" id="A0A939EEC2"/>
<accession>A0A939EEC2</accession>
<proteinExistence type="predicted"/>
<name>A0A939EEC2_9HYPH</name>
<reference evidence="2" key="1">
    <citation type="submission" date="2020-12" db="EMBL/GenBank/DDBJ databases">
        <title>Oil enriched cultivation method for isolating marine PHA-producing bacteria.</title>
        <authorList>
            <person name="Zheng W."/>
            <person name="Yu S."/>
            <person name="Huang Y."/>
        </authorList>
    </citation>
    <scope>NUCLEOTIDE SEQUENCE</scope>
    <source>
        <strain evidence="2">SY-2-12</strain>
    </source>
</reference>
<evidence type="ECO:0000256" key="1">
    <source>
        <dbReference type="SAM" id="MobiDB-lite"/>
    </source>
</evidence>
<sequence>MTACETGDARLRLAATRTGETEASRNLPNYPDDCRKRERSGVREGEPLDTALIRTDNALDRANARVRRCARWYDGIRTGFERGAN</sequence>
<evidence type="ECO:0000313" key="3">
    <source>
        <dbReference type="Proteomes" id="UP000664096"/>
    </source>
</evidence>
<organism evidence="2 3">
    <name type="scientific">Roseibium aggregatum</name>
    <dbReference type="NCBI Taxonomy" id="187304"/>
    <lineage>
        <taxon>Bacteria</taxon>
        <taxon>Pseudomonadati</taxon>
        <taxon>Pseudomonadota</taxon>
        <taxon>Alphaproteobacteria</taxon>
        <taxon>Hyphomicrobiales</taxon>
        <taxon>Stappiaceae</taxon>
        <taxon>Roseibium</taxon>
    </lineage>
</organism>
<feature type="compositionally biased region" description="Basic and acidic residues" evidence="1">
    <location>
        <begin position="32"/>
        <end position="42"/>
    </location>
</feature>
<gene>
    <name evidence="2" type="ORF">JF539_15165</name>
</gene>
<evidence type="ECO:0000313" key="2">
    <source>
        <dbReference type="EMBL" id="MBN9671686.1"/>
    </source>
</evidence>
<dbReference type="RefSeq" id="WP_207141499.1">
    <property type="nucleotide sequence ID" value="NZ_JAEKJZ010000002.1"/>
</dbReference>